<name>A0A9P8AXY9_9AGAR</name>
<evidence type="ECO:0000259" key="1">
    <source>
        <dbReference type="Pfam" id="PF20236"/>
    </source>
</evidence>
<protein>
    <recommendedName>
        <fullName evidence="1">DUF6593 domain-containing protein</fullName>
    </recommendedName>
</protein>
<organism evidence="2 3">
    <name type="scientific">Guyanagaster necrorhizus</name>
    <dbReference type="NCBI Taxonomy" id="856835"/>
    <lineage>
        <taxon>Eukaryota</taxon>
        <taxon>Fungi</taxon>
        <taxon>Dikarya</taxon>
        <taxon>Basidiomycota</taxon>
        <taxon>Agaricomycotina</taxon>
        <taxon>Agaricomycetes</taxon>
        <taxon>Agaricomycetidae</taxon>
        <taxon>Agaricales</taxon>
        <taxon>Marasmiineae</taxon>
        <taxon>Physalacriaceae</taxon>
        <taxon>Guyanagaster</taxon>
    </lineage>
</organism>
<dbReference type="Pfam" id="PF20236">
    <property type="entry name" value="DUF6593"/>
    <property type="match status" value="1"/>
</dbReference>
<dbReference type="Proteomes" id="UP000812287">
    <property type="component" value="Unassembled WGS sequence"/>
</dbReference>
<dbReference type="EMBL" id="MU250524">
    <property type="protein sequence ID" value="KAG7452314.1"/>
    <property type="molecule type" value="Genomic_DNA"/>
</dbReference>
<evidence type="ECO:0000313" key="2">
    <source>
        <dbReference type="EMBL" id="KAG7452314.1"/>
    </source>
</evidence>
<accession>A0A9P8AXY9</accession>
<feature type="domain" description="DUF6593" evidence="1">
    <location>
        <begin position="106"/>
        <end position="259"/>
    </location>
</feature>
<proteinExistence type="predicted"/>
<reference evidence="2" key="1">
    <citation type="submission" date="2020-11" db="EMBL/GenBank/DDBJ databases">
        <title>Adaptations for nitrogen fixation in a non-lichenized fungal sporocarp promotes dispersal by wood-feeding termites.</title>
        <authorList>
            <consortium name="DOE Joint Genome Institute"/>
            <person name="Koch R.A."/>
            <person name="Yoon G."/>
            <person name="Arayal U."/>
            <person name="Lail K."/>
            <person name="Amirebrahimi M."/>
            <person name="Labutti K."/>
            <person name="Lipzen A."/>
            <person name="Riley R."/>
            <person name="Barry K."/>
            <person name="Henrissat B."/>
            <person name="Grigoriev I.V."/>
            <person name="Herr J.R."/>
            <person name="Aime M.C."/>
        </authorList>
    </citation>
    <scope>NUCLEOTIDE SEQUENCE</scope>
    <source>
        <strain evidence="2">MCA 3950</strain>
    </source>
</reference>
<keyword evidence="3" id="KW-1185">Reference proteome</keyword>
<dbReference type="AlphaFoldDB" id="A0A9P8AXY9"/>
<gene>
    <name evidence="2" type="ORF">BT62DRAFT_1000058</name>
</gene>
<dbReference type="OrthoDB" id="3174721at2759"/>
<sequence>MVGDFDATTLDPNQAYVSMILPSPISETSKVGFQIGVPKPLPRPPIHPNIQYGSTSPVPPKYFITPRPTDTITYNFAPTRSPLDPNSMLLYPPPDISVDQGARTPYHICVNMNCFTPSSHITTIRKSSSEGEFVGDFEIGPSNARISNTVCLRGHECSINEVLSSSSRLFHSNWTWKTVDEHDAPVTLYWDDNNGGSAITCFRSKDRTLANLLAKFTPRNQMRKHGRPIQYPKLEVTPDGHDCFEDILFSALIIERMRTDPPGKS</sequence>
<dbReference type="RefSeq" id="XP_043045814.1">
    <property type="nucleotide sequence ID" value="XM_043176607.1"/>
</dbReference>
<evidence type="ECO:0000313" key="3">
    <source>
        <dbReference type="Proteomes" id="UP000812287"/>
    </source>
</evidence>
<comment type="caution">
    <text evidence="2">The sequence shown here is derived from an EMBL/GenBank/DDBJ whole genome shotgun (WGS) entry which is preliminary data.</text>
</comment>
<dbReference type="GeneID" id="66098894"/>
<dbReference type="InterPro" id="IPR046528">
    <property type="entry name" value="DUF6593"/>
</dbReference>